<evidence type="ECO:0000313" key="2">
    <source>
        <dbReference type="Proteomes" id="UP000095229"/>
    </source>
</evidence>
<proteinExistence type="predicted"/>
<name>A0A1E5JS95_9GAMM</name>
<gene>
    <name evidence="1" type="ORF">lpari_01574</name>
</gene>
<keyword evidence="2" id="KW-1185">Reference proteome</keyword>
<dbReference type="AlphaFoldDB" id="A0A1E5JS95"/>
<organism evidence="1 2">
    <name type="scientific">Legionella parisiensis</name>
    <dbReference type="NCBI Taxonomy" id="45071"/>
    <lineage>
        <taxon>Bacteria</taxon>
        <taxon>Pseudomonadati</taxon>
        <taxon>Pseudomonadota</taxon>
        <taxon>Gammaproteobacteria</taxon>
        <taxon>Legionellales</taxon>
        <taxon>Legionellaceae</taxon>
        <taxon>Legionella</taxon>
    </lineage>
</organism>
<protein>
    <submittedName>
        <fullName evidence="1">Uncharacterized protein</fullName>
    </submittedName>
</protein>
<dbReference type="EMBL" id="LSOG01000049">
    <property type="protein sequence ID" value="OEH47406.1"/>
    <property type="molecule type" value="Genomic_DNA"/>
</dbReference>
<sequence>MLFLVQKLQVLTMLFLTLDHLCLGSTPENKLWEEDVGIGLDWFFQRCAEDSDTVSWLHFESKNFSANLLDIHFFGINTQITMILKIKSF</sequence>
<reference evidence="1 2" key="1">
    <citation type="submission" date="2016-02" db="EMBL/GenBank/DDBJ databases">
        <title>Secondary metabolites in Legionella.</title>
        <authorList>
            <person name="Tobias N.J."/>
            <person name="Bode H.B."/>
        </authorList>
    </citation>
    <scope>NUCLEOTIDE SEQUENCE [LARGE SCALE GENOMIC DNA]</scope>
    <source>
        <strain evidence="1 2">DSM 19216</strain>
    </source>
</reference>
<dbReference type="Proteomes" id="UP000095229">
    <property type="component" value="Unassembled WGS sequence"/>
</dbReference>
<accession>A0A1E5JS95</accession>
<comment type="caution">
    <text evidence="1">The sequence shown here is derived from an EMBL/GenBank/DDBJ whole genome shotgun (WGS) entry which is preliminary data.</text>
</comment>
<evidence type="ECO:0000313" key="1">
    <source>
        <dbReference type="EMBL" id="OEH47406.1"/>
    </source>
</evidence>